<evidence type="ECO:0000259" key="2">
    <source>
        <dbReference type="PROSITE" id="PS51782"/>
    </source>
</evidence>
<feature type="region of interest" description="Disordered" evidence="1">
    <location>
        <begin position="363"/>
        <end position="387"/>
    </location>
</feature>
<dbReference type="InterPro" id="IPR036779">
    <property type="entry name" value="LysM_dom_sf"/>
</dbReference>
<dbReference type="Pfam" id="PF01476">
    <property type="entry name" value="LysM"/>
    <property type="match status" value="1"/>
</dbReference>
<evidence type="ECO:0000313" key="3">
    <source>
        <dbReference type="EMBL" id="MCX7571373.1"/>
    </source>
</evidence>
<evidence type="ECO:0000313" key="4">
    <source>
        <dbReference type="Proteomes" id="UP001208017"/>
    </source>
</evidence>
<dbReference type="SMART" id="SM00257">
    <property type="entry name" value="LysM"/>
    <property type="match status" value="1"/>
</dbReference>
<feature type="region of interest" description="Disordered" evidence="1">
    <location>
        <begin position="548"/>
        <end position="591"/>
    </location>
</feature>
<dbReference type="Proteomes" id="UP001208017">
    <property type="component" value="Unassembled WGS sequence"/>
</dbReference>
<dbReference type="Gene3D" id="3.10.350.10">
    <property type="entry name" value="LysM domain"/>
    <property type="match status" value="1"/>
</dbReference>
<dbReference type="EMBL" id="JAPMLT010000010">
    <property type="protein sequence ID" value="MCX7571373.1"/>
    <property type="molecule type" value="Genomic_DNA"/>
</dbReference>
<name>A0ABT3X5Z3_9BACL</name>
<accession>A0ABT3X5Z3</accession>
<keyword evidence="4" id="KW-1185">Reference proteome</keyword>
<comment type="caution">
    <text evidence="3">The sequence shown here is derived from an EMBL/GenBank/DDBJ whole genome shotgun (WGS) entry which is preliminary data.</text>
</comment>
<feature type="compositionally biased region" description="Basic and acidic residues" evidence="1">
    <location>
        <begin position="366"/>
        <end position="377"/>
    </location>
</feature>
<gene>
    <name evidence="3" type="ORF">OS242_15595</name>
</gene>
<evidence type="ECO:0000256" key="1">
    <source>
        <dbReference type="SAM" id="MobiDB-lite"/>
    </source>
</evidence>
<feature type="compositionally biased region" description="Polar residues" evidence="1">
    <location>
        <begin position="577"/>
        <end position="591"/>
    </location>
</feature>
<organism evidence="3 4">
    <name type="scientific">Tumebacillus lacus</name>
    <dbReference type="NCBI Taxonomy" id="2995335"/>
    <lineage>
        <taxon>Bacteria</taxon>
        <taxon>Bacillati</taxon>
        <taxon>Bacillota</taxon>
        <taxon>Bacilli</taxon>
        <taxon>Bacillales</taxon>
        <taxon>Alicyclobacillaceae</taxon>
        <taxon>Tumebacillus</taxon>
    </lineage>
</organism>
<sequence>MAEAEHAVPSIRIHVDQQVTIETVRGQEDLEDATVATEITGFDVEDDAYVLKGALTFSGFLRQGEEGSEELPDALDDGDVFATEDLPEDAPILPLHHRLPFVLQVPVAAQLEHQRRDGILDVNPKVGQWNVHVLGDQTVHLRAELIVQGLSASEGYVFRCGTQEEGVAAQQLDALLDQEEERTSLPPQELPGVEFEPPFDQVAETSAWTIEEARHEEAEDTAESDDDWIIESAPDDAQAAEAREADGYAAEAIPEEEAEDEIVFTPDPNLVFPLPEPGSLWAQQLKGTEAEHRSAADFDQPLAGQPEFVIPQSYQPTTYQPPRYDLPNFEPPKFELPELNVPQPQSFEQAEPEMTYGTPYVADEEAQARPDEVHAEEQATDEDEDAFVLESPEWQETRHEAAEDEEEPLIGRTEAYEVEAGQHTDEVVEASLAPVAEAHDAERPAVAEFEFEDEVISEAGDDLDVQVIESPVAAKPSGPKLSVGGKSAVVEGAPIKLSALLGDSRSRAEAPSAPPAPQAEMLAEEQVMIVEEQVQVEVTEVKLSDLAPHKESSSHHKHHESSSSHHHHHDHDHDQESASVHTGQKGNMKQNDSIWSDMLLVESGEKATMKFKIVHPEDNIHDLAERYSTSVQDLLRANNLQDQTLEEGQVLYIPELNR</sequence>
<feature type="compositionally biased region" description="Acidic residues" evidence="1">
    <location>
        <begin position="378"/>
        <end position="387"/>
    </location>
</feature>
<reference evidence="3 4" key="1">
    <citation type="submission" date="2022-11" db="EMBL/GenBank/DDBJ databases">
        <title>Study of microbial diversity in lake waters.</title>
        <authorList>
            <person name="Zhang J."/>
        </authorList>
    </citation>
    <scope>NUCLEOTIDE SEQUENCE [LARGE SCALE GENOMIC DNA]</scope>
    <source>
        <strain evidence="3 4">DT12</strain>
    </source>
</reference>
<feature type="region of interest" description="Disordered" evidence="1">
    <location>
        <begin position="318"/>
        <end position="339"/>
    </location>
</feature>
<dbReference type="RefSeq" id="WP_267152621.1">
    <property type="nucleotide sequence ID" value="NZ_JAPMLT010000010.1"/>
</dbReference>
<dbReference type="PROSITE" id="PS51782">
    <property type="entry name" value="LYSM"/>
    <property type="match status" value="1"/>
</dbReference>
<protein>
    <submittedName>
        <fullName evidence="3">LysM peptidoglycan-binding domain-containing protein</fullName>
    </submittedName>
</protein>
<dbReference type="InterPro" id="IPR018392">
    <property type="entry name" value="LysM"/>
</dbReference>
<feature type="domain" description="LysM" evidence="2">
    <location>
        <begin position="610"/>
        <end position="653"/>
    </location>
</feature>
<proteinExistence type="predicted"/>
<feature type="compositionally biased region" description="Basic residues" evidence="1">
    <location>
        <begin position="555"/>
        <end position="570"/>
    </location>
</feature>
<dbReference type="SUPFAM" id="SSF54106">
    <property type="entry name" value="LysM domain"/>
    <property type="match status" value="1"/>
</dbReference>